<proteinExistence type="predicted"/>
<name>A0A919BIW9_9GAMM</name>
<dbReference type="EMBL" id="BNCK01000004">
    <property type="protein sequence ID" value="GHF92200.1"/>
    <property type="molecule type" value="Genomic_DNA"/>
</dbReference>
<gene>
    <name evidence="1" type="ORF">GCM10017161_20340</name>
</gene>
<evidence type="ECO:0000313" key="2">
    <source>
        <dbReference type="Proteomes" id="UP000623842"/>
    </source>
</evidence>
<dbReference type="Proteomes" id="UP000623842">
    <property type="component" value="Unassembled WGS sequence"/>
</dbReference>
<keyword evidence="2" id="KW-1185">Reference proteome</keyword>
<organism evidence="1 2">
    <name type="scientific">Thalassotalea marina</name>
    <dbReference type="NCBI Taxonomy" id="1673741"/>
    <lineage>
        <taxon>Bacteria</taxon>
        <taxon>Pseudomonadati</taxon>
        <taxon>Pseudomonadota</taxon>
        <taxon>Gammaproteobacteria</taxon>
        <taxon>Alteromonadales</taxon>
        <taxon>Colwelliaceae</taxon>
        <taxon>Thalassotalea</taxon>
    </lineage>
</organism>
<accession>A0A919BIW9</accession>
<protein>
    <submittedName>
        <fullName evidence="1">Uncharacterized protein</fullName>
    </submittedName>
</protein>
<reference evidence="1" key="1">
    <citation type="journal article" date="2014" name="Int. J. Syst. Evol. Microbiol.">
        <title>Complete genome sequence of Corynebacterium casei LMG S-19264T (=DSM 44701T), isolated from a smear-ripened cheese.</title>
        <authorList>
            <consortium name="US DOE Joint Genome Institute (JGI-PGF)"/>
            <person name="Walter F."/>
            <person name="Albersmeier A."/>
            <person name="Kalinowski J."/>
            <person name="Ruckert C."/>
        </authorList>
    </citation>
    <scope>NUCLEOTIDE SEQUENCE</scope>
    <source>
        <strain evidence="1">KCTC 42731</strain>
    </source>
</reference>
<sequence length="125" mass="13484">MESSDDKTLLESANEAIWQITKIAVQIAVYTPSKLDKNFVSGNVFLSLNRLKAHNKAATANSVPVAVKCVLVALCKLKSLALEAPSINSPIQAITRITYSFFHSLLLVLNAISSTRINNSIAAVN</sequence>
<reference evidence="1" key="2">
    <citation type="submission" date="2020-09" db="EMBL/GenBank/DDBJ databases">
        <authorList>
            <person name="Sun Q."/>
            <person name="Kim S."/>
        </authorList>
    </citation>
    <scope>NUCLEOTIDE SEQUENCE</scope>
    <source>
        <strain evidence="1">KCTC 42731</strain>
    </source>
</reference>
<evidence type="ECO:0000313" key="1">
    <source>
        <dbReference type="EMBL" id="GHF92200.1"/>
    </source>
</evidence>
<dbReference type="AlphaFoldDB" id="A0A919BIW9"/>
<comment type="caution">
    <text evidence="1">The sequence shown here is derived from an EMBL/GenBank/DDBJ whole genome shotgun (WGS) entry which is preliminary data.</text>
</comment>